<keyword evidence="1" id="KW-1133">Transmembrane helix</keyword>
<comment type="caution">
    <text evidence="2">The sequence shown here is derived from an EMBL/GenBank/DDBJ whole genome shotgun (WGS) entry which is preliminary data.</text>
</comment>
<name>A0ABW7MUQ3_9FLAO</name>
<organism evidence="2 3">
    <name type="scientific">Gaetbulibacter aquiaggeris</name>
    <dbReference type="NCBI Taxonomy" id="1735373"/>
    <lineage>
        <taxon>Bacteria</taxon>
        <taxon>Pseudomonadati</taxon>
        <taxon>Bacteroidota</taxon>
        <taxon>Flavobacteriia</taxon>
        <taxon>Flavobacteriales</taxon>
        <taxon>Flavobacteriaceae</taxon>
        <taxon>Gaetbulibacter</taxon>
    </lineage>
</organism>
<gene>
    <name evidence="2" type="ORF">V8G56_09050</name>
</gene>
<keyword evidence="1" id="KW-0812">Transmembrane</keyword>
<proteinExistence type="predicted"/>
<keyword evidence="3" id="KW-1185">Reference proteome</keyword>
<dbReference type="RefSeq" id="WP_395438128.1">
    <property type="nucleotide sequence ID" value="NZ_JBAWKC010000002.1"/>
</dbReference>
<feature type="transmembrane region" description="Helical" evidence="1">
    <location>
        <begin position="49"/>
        <end position="68"/>
    </location>
</feature>
<evidence type="ECO:0008006" key="4">
    <source>
        <dbReference type="Google" id="ProtNLM"/>
    </source>
</evidence>
<evidence type="ECO:0000256" key="1">
    <source>
        <dbReference type="SAM" id="Phobius"/>
    </source>
</evidence>
<sequence length="118" mass="14467">MILCSRNLVPNGYLGLTIYPFVFLKNKKLKKNAKLINHESIHLKQQLELLILPFYVWYVVEFLLRLCFYKTWHLAYKNISFEREAYANESNLKYMHQRGFWQFLKYIRAHDFPVKQKY</sequence>
<evidence type="ECO:0000313" key="2">
    <source>
        <dbReference type="EMBL" id="MFH6768882.1"/>
    </source>
</evidence>
<evidence type="ECO:0000313" key="3">
    <source>
        <dbReference type="Proteomes" id="UP001610104"/>
    </source>
</evidence>
<dbReference type="Proteomes" id="UP001610104">
    <property type="component" value="Unassembled WGS sequence"/>
</dbReference>
<dbReference type="EMBL" id="JBAWKC010000002">
    <property type="protein sequence ID" value="MFH6768882.1"/>
    <property type="molecule type" value="Genomic_DNA"/>
</dbReference>
<keyword evidence="1" id="KW-0472">Membrane</keyword>
<protein>
    <recommendedName>
        <fullName evidence="4">DUF4157 domain-containing protein</fullName>
    </recommendedName>
</protein>
<accession>A0ABW7MUQ3</accession>
<reference evidence="2 3" key="1">
    <citation type="submission" date="2024-02" db="EMBL/GenBank/DDBJ databases">
        <title>A Gaetbulibacter species isolated from tidal flats and genomic insights of their niches.</title>
        <authorList>
            <person name="Ye Y."/>
        </authorList>
    </citation>
    <scope>NUCLEOTIDE SEQUENCE [LARGE SCALE GENOMIC DNA]</scope>
    <source>
        <strain evidence="2 3">KEM-8</strain>
    </source>
</reference>